<dbReference type="OrthoDB" id="49685at2"/>
<dbReference type="Gene3D" id="3.30.420.40">
    <property type="match status" value="2"/>
</dbReference>
<gene>
    <name evidence="1" type="ORF">DA075_19380</name>
</gene>
<organism evidence="1 2">
    <name type="scientific">Methylobacterium currus</name>
    <dbReference type="NCBI Taxonomy" id="2051553"/>
    <lineage>
        <taxon>Bacteria</taxon>
        <taxon>Pseudomonadati</taxon>
        <taxon>Pseudomonadota</taxon>
        <taxon>Alphaproteobacteria</taxon>
        <taxon>Hyphomicrobiales</taxon>
        <taxon>Methylobacteriaceae</taxon>
        <taxon>Methylobacterium</taxon>
    </lineage>
</organism>
<sequence length="337" mass="34670">MGATGMQALVFDIGGTTTRAGLYDLGAARLLRTERAPTPSVSACSSESGRGLRDRLYDLLACLAARLGADAPGYIVVGFPGPVREGGTALRAPTLWGAERDPEPVAERVRAIWPGARIRVVNDLSAAGHGFLRHEHDDACIVTVSSGIGHKVFLDGKPAVGPSGRGGEIGHLRVDFSDEAPLCECGARGHLGALACGRAVPEQAVRLARRDPGAFARSSLAASVAGRATRVDSHLVARTFKMGDPWTVALVGVLAAPLGQALAGIHAAVGVERFVIMGGFAQALGAAYLALVGQAAAAGAWDLGQEWGRMLEFGEMGDEAGLIGAGRLAAREWGGAA</sequence>
<name>A0A2R4WMM7_9HYPH</name>
<dbReference type="KEGG" id="mee:DA075_19380"/>
<dbReference type="SUPFAM" id="SSF53067">
    <property type="entry name" value="Actin-like ATPase domain"/>
    <property type="match status" value="1"/>
</dbReference>
<dbReference type="Proteomes" id="UP000244755">
    <property type="component" value="Chromosome 1"/>
</dbReference>
<keyword evidence="2" id="KW-1185">Reference proteome</keyword>
<dbReference type="AlphaFoldDB" id="A0A2R4WMM7"/>
<dbReference type="EMBL" id="CP028843">
    <property type="protein sequence ID" value="AWB22801.1"/>
    <property type="molecule type" value="Genomic_DNA"/>
</dbReference>
<protein>
    <submittedName>
        <fullName evidence="1">ROK family protein</fullName>
    </submittedName>
</protein>
<evidence type="ECO:0000313" key="1">
    <source>
        <dbReference type="EMBL" id="AWB22801.1"/>
    </source>
</evidence>
<dbReference type="InterPro" id="IPR000600">
    <property type="entry name" value="ROK"/>
</dbReference>
<accession>A0A2R4WMM7</accession>
<dbReference type="PANTHER" id="PTHR18964">
    <property type="entry name" value="ROK (REPRESSOR, ORF, KINASE) FAMILY"/>
    <property type="match status" value="1"/>
</dbReference>
<dbReference type="PANTHER" id="PTHR18964:SF169">
    <property type="entry name" value="N-ACETYLMANNOSAMINE KINASE"/>
    <property type="match status" value="1"/>
</dbReference>
<dbReference type="InterPro" id="IPR043129">
    <property type="entry name" value="ATPase_NBD"/>
</dbReference>
<reference evidence="1 2" key="1">
    <citation type="submission" date="2018-04" db="EMBL/GenBank/DDBJ databases">
        <title>Methylobacterium sp. PR1016A genome.</title>
        <authorList>
            <person name="Park W."/>
        </authorList>
    </citation>
    <scope>NUCLEOTIDE SEQUENCE [LARGE SCALE GENOMIC DNA]</scope>
    <source>
        <strain evidence="1 2">PR1016A</strain>
    </source>
</reference>
<proteinExistence type="predicted"/>
<dbReference type="Pfam" id="PF00480">
    <property type="entry name" value="ROK"/>
    <property type="match status" value="1"/>
</dbReference>
<evidence type="ECO:0000313" key="2">
    <source>
        <dbReference type="Proteomes" id="UP000244755"/>
    </source>
</evidence>